<sequence>MEICVEGKSSKIEVQEGSNLIGRLFFLFLRISALTIGGGYAMIPVMKWELERSGLLTEKEFFRIMSTAQVVPGPIAFNTAVLVGRRLAGIYGAIASGLAVVLPPFFAIVAVAEVIRTLSGISYVRSFLRGAYASIIGLVGSVLYRLVRNQRWNLYRAIMIGVAVFVLLLNGSLVIPVVILLVLLLYLKEV</sequence>
<keyword evidence="9" id="KW-1185">Reference proteome</keyword>
<evidence type="ECO:0000256" key="7">
    <source>
        <dbReference type="SAM" id="Phobius"/>
    </source>
</evidence>
<feature type="transmembrane region" description="Helical" evidence="7">
    <location>
        <begin position="127"/>
        <end position="146"/>
    </location>
</feature>
<accession>Q9X2D9</accession>
<keyword evidence="6 7" id="KW-0472">Membrane</keyword>
<dbReference type="FunCoup" id="Q9X2D9">
    <property type="interactions" value="3"/>
</dbReference>
<dbReference type="PATRIC" id="fig|243274.17.peg.1829"/>
<comment type="subcellular location">
    <subcellularLocation>
        <location evidence="1">Cell membrane</location>
        <topology evidence="1">Multi-pass membrane protein</topology>
    </subcellularLocation>
</comment>
<dbReference type="PIR" id="F72206">
    <property type="entry name" value="F72206"/>
</dbReference>
<organism evidence="8 9">
    <name type="scientific">Thermotoga maritima (strain ATCC 43589 / DSM 3109 / JCM 10099 / NBRC 100826 / MSB8)</name>
    <dbReference type="NCBI Taxonomy" id="243274"/>
    <lineage>
        <taxon>Bacteria</taxon>
        <taxon>Thermotogati</taxon>
        <taxon>Thermotogota</taxon>
        <taxon>Thermotogae</taxon>
        <taxon>Thermotogales</taxon>
        <taxon>Thermotogaceae</taxon>
        <taxon>Thermotoga</taxon>
    </lineage>
</organism>
<gene>
    <name evidence="8" type="ordered locus">TM_1819</name>
</gene>
<evidence type="ECO:0000256" key="5">
    <source>
        <dbReference type="ARBA" id="ARBA00022989"/>
    </source>
</evidence>
<dbReference type="EMBL" id="AE000512">
    <property type="protein sequence ID" value="AAD36882.1"/>
    <property type="molecule type" value="Genomic_DNA"/>
</dbReference>
<keyword evidence="4 7" id="KW-0812">Transmembrane</keyword>
<evidence type="ECO:0000256" key="2">
    <source>
        <dbReference type="ARBA" id="ARBA00005262"/>
    </source>
</evidence>
<dbReference type="InterPro" id="IPR003370">
    <property type="entry name" value="Chromate_transpt"/>
</dbReference>
<dbReference type="Proteomes" id="UP000008183">
    <property type="component" value="Chromosome"/>
</dbReference>
<keyword evidence="5 7" id="KW-1133">Transmembrane helix</keyword>
<evidence type="ECO:0000256" key="4">
    <source>
        <dbReference type="ARBA" id="ARBA00022692"/>
    </source>
</evidence>
<dbReference type="KEGG" id="tma:TM1819"/>
<evidence type="ECO:0000256" key="3">
    <source>
        <dbReference type="ARBA" id="ARBA00022475"/>
    </source>
</evidence>
<dbReference type="OrthoDB" id="9788907at2"/>
<dbReference type="PANTHER" id="PTHR43663:SF2">
    <property type="entry name" value="CHROMATE TRANSPORT PROTEIN-RELATED"/>
    <property type="match status" value="1"/>
</dbReference>
<dbReference type="AlphaFoldDB" id="Q9X2D9"/>
<dbReference type="InParanoid" id="Q9X2D9"/>
<feature type="transmembrane region" description="Helical" evidence="7">
    <location>
        <begin position="158"/>
        <end position="187"/>
    </location>
</feature>
<dbReference type="KEGG" id="tmm:Tmari_1829"/>
<comment type="similarity">
    <text evidence="2">Belongs to the chromate ion transporter (CHR) (TC 2.A.51) family.</text>
</comment>
<dbReference type="GO" id="GO:0015109">
    <property type="term" value="F:chromate transmembrane transporter activity"/>
    <property type="evidence" value="ECO:0007669"/>
    <property type="project" value="InterPro"/>
</dbReference>
<name>Q9X2D9_THEMA</name>
<evidence type="ECO:0000313" key="9">
    <source>
        <dbReference type="Proteomes" id="UP000008183"/>
    </source>
</evidence>
<evidence type="ECO:0000256" key="6">
    <source>
        <dbReference type="ARBA" id="ARBA00023136"/>
    </source>
</evidence>
<evidence type="ECO:0000256" key="1">
    <source>
        <dbReference type="ARBA" id="ARBA00004651"/>
    </source>
</evidence>
<dbReference type="EnsemblBacteria" id="AAD36882">
    <property type="protein sequence ID" value="AAD36882"/>
    <property type="gene ID" value="TM_1819"/>
</dbReference>
<feature type="transmembrane region" description="Helical" evidence="7">
    <location>
        <begin position="90"/>
        <end position="115"/>
    </location>
</feature>
<dbReference type="PaxDb" id="243274-THEMA_05100"/>
<feature type="transmembrane region" description="Helical" evidence="7">
    <location>
        <begin position="20"/>
        <end position="43"/>
    </location>
</feature>
<protein>
    <submittedName>
        <fullName evidence="8">Chromate transport protein, putative</fullName>
    </submittedName>
</protein>
<dbReference type="InterPro" id="IPR052518">
    <property type="entry name" value="CHR_Transporter"/>
</dbReference>
<proteinExistence type="inferred from homology"/>
<dbReference type="PANTHER" id="PTHR43663">
    <property type="entry name" value="CHROMATE TRANSPORT PROTEIN-RELATED"/>
    <property type="match status" value="1"/>
</dbReference>
<feature type="transmembrane region" description="Helical" evidence="7">
    <location>
        <begin position="64"/>
        <end position="84"/>
    </location>
</feature>
<evidence type="ECO:0000313" key="8">
    <source>
        <dbReference type="EMBL" id="AAD36882.1"/>
    </source>
</evidence>
<reference evidence="8 9" key="1">
    <citation type="journal article" date="1999" name="Nature">
        <title>Evidence for lateral gene transfer between Archaea and Bacteria from genome sequence of Thermotoga maritima.</title>
        <authorList>
            <person name="Nelson K.E."/>
            <person name="Clayton R.A."/>
            <person name="Gill S.R."/>
            <person name="Gwinn M.L."/>
            <person name="Dodson R.J."/>
            <person name="Haft D.H."/>
            <person name="Hickey E.K."/>
            <person name="Peterson J.D."/>
            <person name="Nelson W.C."/>
            <person name="Ketchum K.A."/>
            <person name="McDonald L."/>
            <person name="Utterback T.R."/>
            <person name="Malek J.A."/>
            <person name="Linher K.D."/>
            <person name="Garrett M.M."/>
            <person name="Stewart A.M."/>
            <person name="Cotton M.D."/>
            <person name="Pratt M.S."/>
            <person name="Phillips C.A."/>
            <person name="Richardson D."/>
            <person name="Heidelberg J."/>
            <person name="Sutton G.G."/>
            <person name="Fleischmann R.D."/>
            <person name="White O."/>
            <person name="Salzberg S.L."/>
            <person name="Smith H.O."/>
            <person name="Venter J.C."/>
            <person name="Fraser C.M."/>
        </authorList>
    </citation>
    <scope>NUCLEOTIDE SEQUENCE [LARGE SCALE GENOMIC DNA]</scope>
    <source>
        <strain evidence="9">ATCC 43589 / DSM 3109 / JCM 10099 / NBRC 100826 / MSB8</strain>
    </source>
</reference>
<dbReference type="GO" id="GO:0005886">
    <property type="term" value="C:plasma membrane"/>
    <property type="evidence" value="ECO:0007669"/>
    <property type="project" value="UniProtKB-SubCell"/>
</dbReference>
<dbReference type="Pfam" id="PF02417">
    <property type="entry name" value="Chromate_transp"/>
    <property type="match status" value="1"/>
</dbReference>
<keyword evidence="3" id="KW-1003">Cell membrane</keyword>